<dbReference type="PANTHER" id="PTHR14136">
    <property type="entry name" value="BTB_POZ DOMAIN-CONTAINING PROTEIN KCTD9"/>
    <property type="match status" value="1"/>
</dbReference>
<feature type="region of interest" description="Disordered" evidence="1">
    <location>
        <begin position="600"/>
        <end position="628"/>
    </location>
</feature>
<evidence type="ECO:0000256" key="1">
    <source>
        <dbReference type="SAM" id="MobiDB-lite"/>
    </source>
</evidence>
<gene>
    <name evidence="2" type="ORF">SAMN05428964_10977</name>
</gene>
<dbReference type="Gene3D" id="2.160.20.80">
    <property type="entry name" value="E3 ubiquitin-protein ligase SopA"/>
    <property type="match status" value="2"/>
</dbReference>
<dbReference type="SUPFAM" id="SSF141571">
    <property type="entry name" value="Pentapeptide repeat-like"/>
    <property type="match status" value="1"/>
</dbReference>
<dbReference type="Pfam" id="PF00805">
    <property type="entry name" value="Pentapeptide"/>
    <property type="match status" value="2"/>
</dbReference>
<reference evidence="2 3" key="1">
    <citation type="submission" date="2017-08" db="EMBL/GenBank/DDBJ databases">
        <authorList>
            <person name="de Groot N.N."/>
        </authorList>
    </citation>
    <scope>NUCLEOTIDE SEQUENCE [LARGE SCALE GENOMIC DNA]</scope>
    <source>
        <strain evidence="2 3">USBA 78</strain>
    </source>
</reference>
<evidence type="ECO:0000313" key="2">
    <source>
        <dbReference type="EMBL" id="SOC30526.1"/>
    </source>
</evidence>
<evidence type="ECO:0000313" key="3">
    <source>
        <dbReference type="Proteomes" id="UP000219068"/>
    </source>
</evidence>
<protein>
    <submittedName>
        <fullName evidence="2">Uncharacterized protein YjbI, contains pentapeptide repeats</fullName>
    </submittedName>
</protein>
<dbReference type="AlphaFoldDB" id="A0A285TXG5"/>
<accession>A0A285TXG5</accession>
<proteinExistence type="predicted"/>
<organism evidence="2 3">
    <name type="scientific">Thalassospira xiamenensis</name>
    <dbReference type="NCBI Taxonomy" id="220697"/>
    <lineage>
        <taxon>Bacteria</taxon>
        <taxon>Pseudomonadati</taxon>
        <taxon>Pseudomonadota</taxon>
        <taxon>Alphaproteobacteria</taxon>
        <taxon>Rhodospirillales</taxon>
        <taxon>Thalassospiraceae</taxon>
        <taxon>Thalassospira</taxon>
    </lineage>
</organism>
<dbReference type="PANTHER" id="PTHR14136:SF17">
    <property type="entry name" value="BTB_POZ DOMAIN-CONTAINING PROTEIN KCTD9"/>
    <property type="match status" value="1"/>
</dbReference>
<dbReference type="InterPro" id="IPR001646">
    <property type="entry name" value="5peptide_repeat"/>
</dbReference>
<sequence>MFPLSSDCQHDYCFEIRKTSESVLIFLCCAMSEGKYGYHTKEAALVYDLKSTTGQTLAVAHKYETAAEFLGRIVSEGQSLSGADFVDFKRQIVRRGEAGALTPGGTIDLTGVHLDNGDFRGTDLRLLHLESAKLRLCQMNEANLEGVILVGADLSGTVLDKANLDRADMRHVTMKSVDKGIIKSATPILRAQGDVIKKSERWQHEFSTRACFATFRGANLYGVTMERADFTGADLSDGFLASSSAHECVFNDANLTGANFAKAAVVRCKIVTNSLHKILAPVCQFHNNQYFDTPKISDFMRAKFKAPGIAKQFIADELAQLKSAPKGISDDYRKGITANLAAIGYMVVTTGWLVSSISSFALMESVMATGLVSGYMLRSNVKSLVQKGIAALARKGYEIEAALSNSFDERSGLGRLKALVTSGSVAEALRQYQIEQNTPVGYEFSESGMVVVLDTPDNIEDIMRKAGLLTRENRFCEETVMKRTIGDHWPDSLAPTWVRVRKDGTSEGTWCNRHGEPVKTVDYDELGNPVDFMNHPQKTWLPIGYEESSDFRRPRAIIEEFKNAVRNAAATDNGRTCFATESEAGTRLISFHDAASAPVRMPESSNIDSGPIIVDPSDADNPVKGLRY</sequence>
<dbReference type="Proteomes" id="UP000219068">
    <property type="component" value="Unassembled WGS sequence"/>
</dbReference>
<dbReference type="EMBL" id="OBMM01000009">
    <property type="protein sequence ID" value="SOC30526.1"/>
    <property type="molecule type" value="Genomic_DNA"/>
</dbReference>
<name>A0A285TXG5_9PROT</name>
<dbReference type="InterPro" id="IPR051082">
    <property type="entry name" value="Pentapeptide-BTB/POZ_domain"/>
</dbReference>